<organism evidence="9 10">
    <name type="scientific">Martelella mediterranea DSM 17316</name>
    <dbReference type="NCBI Taxonomy" id="1122214"/>
    <lineage>
        <taxon>Bacteria</taxon>
        <taxon>Pseudomonadati</taxon>
        <taxon>Pseudomonadota</taxon>
        <taxon>Alphaproteobacteria</taxon>
        <taxon>Hyphomicrobiales</taxon>
        <taxon>Aurantimonadaceae</taxon>
        <taxon>Martelella</taxon>
    </lineage>
</organism>
<dbReference type="CDD" id="cd06261">
    <property type="entry name" value="TM_PBP2"/>
    <property type="match status" value="1"/>
</dbReference>
<dbReference type="Pfam" id="PF00528">
    <property type="entry name" value="BPD_transp_1"/>
    <property type="match status" value="1"/>
</dbReference>
<evidence type="ECO:0000256" key="1">
    <source>
        <dbReference type="ARBA" id="ARBA00004651"/>
    </source>
</evidence>
<keyword evidence="4 7" id="KW-0812">Transmembrane</keyword>
<keyword evidence="3" id="KW-1003">Cell membrane</keyword>
<dbReference type="STRING" id="1122214.Mame_02838"/>
<feature type="transmembrane region" description="Helical" evidence="7">
    <location>
        <begin position="219"/>
        <end position="238"/>
    </location>
</feature>
<sequence>MSAIADPLPSGLIEPKGMAFATRRKLFLAIMAVPVVAYVLVVGIWPLAQGIWYSLYDYNLIRPQRTKFAGLDNYIEIITDPVSRQALINTAIFTVGAVFFELLLGFALALSLWRDDRFNRLALALILIPVTITPLVVGLIFKGLLAADYGMIGYFLAQWGLTDPRGLLADQHAALATLIFIDVWEWTPLVALILLAGLKALPSDILEAASVDGATGFQKLRIIVIPLMLPAILLALILRTVDAFRVFDTVYVATGGGPGNATNTLMLHAVKQGLEFFNIGRASAIANLTLLIIALIAAGFVMMIRHADRKANGK</sequence>
<feature type="domain" description="ABC transmembrane type-1" evidence="8">
    <location>
        <begin position="87"/>
        <end position="300"/>
    </location>
</feature>
<dbReference type="PANTHER" id="PTHR43005:SF1">
    <property type="entry name" value="SPERMIDINE_PUTRESCINE TRANSPORT SYSTEM PERMEASE PROTEIN"/>
    <property type="match status" value="1"/>
</dbReference>
<gene>
    <name evidence="9" type="primary">sugA_6</name>
    <name evidence="9" type="ORF">Mame_02838</name>
</gene>
<dbReference type="InterPro" id="IPR035906">
    <property type="entry name" value="MetI-like_sf"/>
</dbReference>
<keyword evidence="2 7" id="KW-0813">Transport</keyword>
<dbReference type="Gene3D" id="1.10.3720.10">
    <property type="entry name" value="MetI-like"/>
    <property type="match status" value="1"/>
</dbReference>
<dbReference type="KEGG" id="mmed:Mame_02838"/>
<dbReference type="PROSITE" id="PS50928">
    <property type="entry name" value="ABC_TM1"/>
    <property type="match status" value="1"/>
</dbReference>
<evidence type="ECO:0000256" key="6">
    <source>
        <dbReference type="ARBA" id="ARBA00023136"/>
    </source>
</evidence>
<evidence type="ECO:0000313" key="9">
    <source>
        <dbReference type="EMBL" id="AQZ52161.1"/>
    </source>
</evidence>
<evidence type="ECO:0000256" key="7">
    <source>
        <dbReference type="RuleBase" id="RU363032"/>
    </source>
</evidence>
<evidence type="ECO:0000256" key="4">
    <source>
        <dbReference type="ARBA" id="ARBA00022692"/>
    </source>
</evidence>
<dbReference type="PANTHER" id="PTHR43005">
    <property type="entry name" value="BLR7065 PROTEIN"/>
    <property type="match status" value="1"/>
</dbReference>
<dbReference type="eggNOG" id="COG1175">
    <property type="taxonomic scope" value="Bacteria"/>
</dbReference>
<dbReference type="InterPro" id="IPR000515">
    <property type="entry name" value="MetI-like"/>
</dbReference>
<comment type="subcellular location">
    <subcellularLocation>
        <location evidence="1 7">Cell membrane</location>
        <topology evidence="1 7">Multi-pass membrane protein</topology>
    </subcellularLocation>
</comment>
<feature type="transmembrane region" description="Helical" evidence="7">
    <location>
        <begin position="121"/>
        <end position="141"/>
    </location>
</feature>
<keyword evidence="10" id="KW-1185">Reference proteome</keyword>
<feature type="transmembrane region" description="Helical" evidence="7">
    <location>
        <begin position="86"/>
        <end position="109"/>
    </location>
</feature>
<feature type="transmembrane region" description="Helical" evidence="7">
    <location>
        <begin position="173"/>
        <end position="198"/>
    </location>
</feature>
<dbReference type="GO" id="GO:0055085">
    <property type="term" value="P:transmembrane transport"/>
    <property type="evidence" value="ECO:0007669"/>
    <property type="project" value="InterPro"/>
</dbReference>
<proteinExistence type="inferred from homology"/>
<dbReference type="AlphaFoldDB" id="A0A1U9Z397"/>
<name>A0A1U9Z397_9HYPH</name>
<reference evidence="9 10" key="1">
    <citation type="submission" date="2017-03" db="EMBL/GenBank/DDBJ databases">
        <title>Foreign affairs: Plasmid Transfer between Roseobacters and Rhizobia.</title>
        <authorList>
            <person name="Bartling P."/>
            <person name="Bunk B."/>
            <person name="Overmann J."/>
            <person name="Brinkmann H."/>
            <person name="Petersen J."/>
        </authorList>
    </citation>
    <scope>NUCLEOTIDE SEQUENCE [LARGE SCALE GENOMIC DNA]</scope>
    <source>
        <strain evidence="9 10">MACL11</strain>
    </source>
</reference>
<comment type="similarity">
    <text evidence="7">Belongs to the binding-protein-dependent transport system permease family.</text>
</comment>
<evidence type="ECO:0000256" key="3">
    <source>
        <dbReference type="ARBA" id="ARBA00022475"/>
    </source>
</evidence>
<feature type="transmembrane region" description="Helical" evidence="7">
    <location>
        <begin position="26"/>
        <end position="48"/>
    </location>
</feature>
<evidence type="ECO:0000256" key="2">
    <source>
        <dbReference type="ARBA" id="ARBA00022448"/>
    </source>
</evidence>
<dbReference type="Proteomes" id="UP000191135">
    <property type="component" value="Chromosome"/>
</dbReference>
<accession>A0A1U9Z397</accession>
<evidence type="ECO:0000313" key="10">
    <source>
        <dbReference type="Proteomes" id="UP000191135"/>
    </source>
</evidence>
<dbReference type="GO" id="GO:0005886">
    <property type="term" value="C:plasma membrane"/>
    <property type="evidence" value="ECO:0007669"/>
    <property type="project" value="UniProtKB-SubCell"/>
</dbReference>
<keyword evidence="5 7" id="KW-1133">Transmembrane helix</keyword>
<evidence type="ECO:0000259" key="8">
    <source>
        <dbReference type="PROSITE" id="PS50928"/>
    </source>
</evidence>
<protein>
    <submittedName>
        <fullName evidence="9">Trehalose transport system permease protein SugA</fullName>
    </submittedName>
</protein>
<dbReference type="EMBL" id="CP020330">
    <property type="protein sequence ID" value="AQZ52161.1"/>
    <property type="molecule type" value="Genomic_DNA"/>
</dbReference>
<evidence type="ECO:0000256" key="5">
    <source>
        <dbReference type="ARBA" id="ARBA00022989"/>
    </source>
</evidence>
<keyword evidence="6 7" id="KW-0472">Membrane</keyword>
<feature type="transmembrane region" description="Helical" evidence="7">
    <location>
        <begin position="284"/>
        <end position="304"/>
    </location>
</feature>
<dbReference type="SUPFAM" id="SSF161098">
    <property type="entry name" value="MetI-like"/>
    <property type="match status" value="1"/>
</dbReference>